<feature type="compositionally biased region" description="Gly residues" evidence="2">
    <location>
        <begin position="274"/>
        <end position="284"/>
    </location>
</feature>
<dbReference type="InterPro" id="IPR003010">
    <property type="entry name" value="C-N_Hydrolase"/>
</dbReference>
<comment type="caution">
    <text evidence="4">The sequence shown here is derived from an EMBL/GenBank/DDBJ whole genome shotgun (WGS) entry which is preliminary data.</text>
</comment>
<evidence type="ECO:0000256" key="1">
    <source>
        <dbReference type="ARBA" id="ARBA00022801"/>
    </source>
</evidence>
<dbReference type="Gene3D" id="3.60.110.10">
    <property type="entry name" value="Carbon-nitrogen hydrolase"/>
    <property type="match status" value="1"/>
</dbReference>
<dbReference type="PROSITE" id="PS50263">
    <property type="entry name" value="CN_HYDROLASE"/>
    <property type="match status" value="1"/>
</dbReference>
<dbReference type="PANTHER" id="PTHR43674">
    <property type="entry name" value="NITRILASE C965.09-RELATED"/>
    <property type="match status" value="1"/>
</dbReference>
<feature type="domain" description="CN hydrolase" evidence="3">
    <location>
        <begin position="16"/>
        <end position="257"/>
    </location>
</feature>
<dbReference type="AlphaFoldDB" id="A0A8J4E7Y1"/>
<dbReference type="PANTHER" id="PTHR43674:SF2">
    <property type="entry name" value="BETA-UREIDOPROPIONASE"/>
    <property type="match status" value="1"/>
</dbReference>
<sequence length="284" mass="31142">MPRSCFSSRRGYRGVVRIGACQTPEILGDIEGALRVVREFAAWADSVEVDLLLFPECFLQGYLVTGRHVRSWAFDVTSVEFAAVLAALAGIRQTLVLGMIERSGGVYFNTALVIAGQQVIGRYRKTFLTAGESIFAAGDSYPVFDLGRIRFGINICYDTQFPQAAAAVAARHARVLLVPAQNMMRRDKARWWQDRHHEIRARRARETAMWLVSADVTGERDEFRIGLGPTSVLSPTGAVLTQVPTGTTGMSTLDIDPDLPLPLGQRPECLRGSRSGGTEPGRTA</sequence>
<dbReference type="CDD" id="cd07197">
    <property type="entry name" value="nitrilase"/>
    <property type="match status" value="1"/>
</dbReference>
<accession>A0A8J4E7Y1</accession>
<dbReference type="InterPro" id="IPR036526">
    <property type="entry name" value="C-N_Hydrolase_sf"/>
</dbReference>
<reference evidence="4" key="1">
    <citation type="submission" date="2021-01" db="EMBL/GenBank/DDBJ databases">
        <title>Whole genome shotgun sequence of Virgisporangium aurantiacum NBRC 16421.</title>
        <authorList>
            <person name="Komaki H."/>
            <person name="Tamura T."/>
        </authorList>
    </citation>
    <scope>NUCLEOTIDE SEQUENCE</scope>
    <source>
        <strain evidence="4">NBRC 16421</strain>
    </source>
</reference>
<evidence type="ECO:0000313" key="4">
    <source>
        <dbReference type="EMBL" id="GIJ65036.1"/>
    </source>
</evidence>
<protein>
    <recommendedName>
        <fullName evidence="3">CN hydrolase domain-containing protein</fullName>
    </recommendedName>
</protein>
<proteinExistence type="predicted"/>
<evidence type="ECO:0000256" key="2">
    <source>
        <dbReference type="SAM" id="MobiDB-lite"/>
    </source>
</evidence>
<dbReference type="Pfam" id="PF00795">
    <property type="entry name" value="CN_hydrolase"/>
    <property type="match status" value="1"/>
</dbReference>
<dbReference type="InterPro" id="IPR050345">
    <property type="entry name" value="Aliph_Amidase/BUP"/>
</dbReference>
<gene>
    <name evidence="4" type="ORF">Vau01_125520</name>
</gene>
<keyword evidence="1" id="KW-0378">Hydrolase</keyword>
<dbReference type="SUPFAM" id="SSF56317">
    <property type="entry name" value="Carbon-nitrogen hydrolase"/>
    <property type="match status" value="1"/>
</dbReference>
<evidence type="ECO:0000259" key="3">
    <source>
        <dbReference type="PROSITE" id="PS50263"/>
    </source>
</evidence>
<keyword evidence="5" id="KW-1185">Reference proteome</keyword>
<dbReference type="EMBL" id="BOPG01000153">
    <property type="protein sequence ID" value="GIJ65036.1"/>
    <property type="molecule type" value="Genomic_DNA"/>
</dbReference>
<feature type="region of interest" description="Disordered" evidence="2">
    <location>
        <begin position="249"/>
        <end position="284"/>
    </location>
</feature>
<evidence type="ECO:0000313" key="5">
    <source>
        <dbReference type="Proteomes" id="UP000612585"/>
    </source>
</evidence>
<organism evidence="4 5">
    <name type="scientific">Virgisporangium aurantiacum</name>
    <dbReference type="NCBI Taxonomy" id="175570"/>
    <lineage>
        <taxon>Bacteria</taxon>
        <taxon>Bacillati</taxon>
        <taxon>Actinomycetota</taxon>
        <taxon>Actinomycetes</taxon>
        <taxon>Micromonosporales</taxon>
        <taxon>Micromonosporaceae</taxon>
        <taxon>Virgisporangium</taxon>
    </lineage>
</organism>
<dbReference type="GO" id="GO:0016811">
    <property type="term" value="F:hydrolase activity, acting on carbon-nitrogen (but not peptide) bonds, in linear amides"/>
    <property type="evidence" value="ECO:0007669"/>
    <property type="project" value="UniProtKB-ARBA"/>
</dbReference>
<dbReference type="Proteomes" id="UP000612585">
    <property type="component" value="Unassembled WGS sequence"/>
</dbReference>
<name>A0A8J4E7Y1_9ACTN</name>